<comment type="caution">
    <text evidence="2">The sequence shown here is derived from an EMBL/GenBank/DDBJ whole genome shotgun (WGS) entry which is preliminary data.</text>
</comment>
<dbReference type="GO" id="GO:0042393">
    <property type="term" value="F:histone binding"/>
    <property type="evidence" value="ECO:0007669"/>
    <property type="project" value="TreeGrafter"/>
</dbReference>
<dbReference type="GO" id="GO:0000977">
    <property type="term" value="F:RNA polymerase II transcription regulatory region sequence-specific DNA binding"/>
    <property type="evidence" value="ECO:0007669"/>
    <property type="project" value="TreeGrafter"/>
</dbReference>
<proteinExistence type="predicted"/>
<gene>
    <name evidence="2" type="ORF">FNV43_RR21841</name>
</gene>
<dbReference type="GO" id="GO:0003682">
    <property type="term" value="F:chromatin binding"/>
    <property type="evidence" value="ECO:0007669"/>
    <property type="project" value="TreeGrafter"/>
</dbReference>
<feature type="signal peptide" evidence="1">
    <location>
        <begin position="1"/>
        <end position="15"/>
    </location>
</feature>
<keyword evidence="1" id="KW-0732">Signal</keyword>
<reference evidence="2" key="1">
    <citation type="submission" date="2020-03" db="EMBL/GenBank/DDBJ databases">
        <title>A high-quality chromosome-level genome assembly of a woody plant with both climbing and erect habits, Rhamnella rubrinervis.</title>
        <authorList>
            <person name="Lu Z."/>
            <person name="Yang Y."/>
            <person name="Zhu X."/>
            <person name="Sun Y."/>
        </authorList>
    </citation>
    <scope>NUCLEOTIDE SEQUENCE</scope>
    <source>
        <strain evidence="2">BYM</strain>
        <tissue evidence="2">Leaf</tissue>
    </source>
</reference>
<evidence type="ECO:0000313" key="2">
    <source>
        <dbReference type="EMBL" id="KAF3434756.1"/>
    </source>
</evidence>
<evidence type="ECO:0000256" key="1">
    <source>
        <dbReference type="SAM" id="SignalP"/>
    </source>
</evidence>
<sequence>MMISALSVLLEEIFCAVIHVQGLFIQNLFEKEQFVERNSNAVAAGRVPGIDSIEQITNRCIHIINTEEIDFGGYSLYRCPPVLAFKEEQNILCFACKYLLS</sequence>
<protein>
    <submittedName>
        <fullName evidence="2">Uncharacterized protein</fullName>
    </submittedName>
</protein>
<name>A0A8K0GRI3_9ROSA</name>
<dbReference type="PANTHER" id="PTHR47025">
    <property type="entry name" value="AUTOIMMUNE REGULATOR"/>
    <property type="match status" value="1"/>
</dbReference>
<evidence type="ECO:0000313" key="3">
    <source>
        <dbReference type="Proteomes" id="UP000796880"/>
    </source>
</evidence>
<dbReference type="OrthoDB" id="1746523at2759"/>
<dbReference type="Proteomes" id="UP000796880">
    <property type="component" value="Unassembled WGS sequence"/>
</dbReference>
<dbReference type="AlphaFoldDB" id="A0A8K0GRI3"/>
<feature type="chain" id="PRO_5035430793" evidence="1">
    <location>
        <begin position="16"/>
        <end position="101"/>
    </location>
</feature>
<dbReference type="PANTHER" id="PTHR47025:SF2">
    <property type="entry name" value="AUTOIMMUNE REGULATOR"/>
    <property type="match status" value="1"/>
</dbReference>
<accession>A0A8K0GRI3</accession>
<dbReference type="EMBL" id="VOIH02000010">
    <property type="protein sequence ID" value="KAF3434756.1"/>
    <property type="molecule type" value="Genomic_DNA"/>
</dbReference>
<dbReference type="GO" id="GO:0045944">
    <property type="term" value="P:positive regulation of transcription by RNA polymerase II"/>
    <property type="evidence" value="ECO:0007669"/>
    <property type="project" value="TreeGrafter"/>
</dbReference>
<organism evidence="2 3">
    <name type="scientific">Rhamnella rubrinervis</name>
    <dbReference type="NCBI Taxonomy" id="2594499"/>
    <lineage>
        <taxon>Eukaryota</taxon>
        <taxon>Viridiplantae</taxon>
        <taxon>Streptophyta</taxon>
        <taxon>Embryophyta</taxon>
        <taxon>Tracheophyta</taxon>
        <taxon>Spermatophyta</taxon>
        <taxon>Magnoliopsida</taxon>
        <taxon>eudicotyledons</taxon>
        <taxon>Gunneridae</taxon>
        <taxon>Pentapetalae</taxon>
        <taxon>rosids</taxon>
        <taxon>fabids</taxon>
        <taxon>Rosales</taxon>
        <taxon>Rhamnaceae</taxon>
        <taxon>rhamnoid group</taxon>
        <taxon>Rhamneae</taxon>
        <taxon>Rhamnella</taxon>
    </lineage>
</organism>
<keyword evidence="3" id="KW-1185">Reference proteome</keyword>
<dbReference type="GO" id="GO:0005634">
    <property type="term" value="C:nucleus"/>
    <property type="evidence" value="ECO:0007669"/>
    <property type="project" value="TreeGrafter"/>
</dbReference>